<dbReference type="EMBL" id="FNDI01000021">
    <property type="protein sequence ID" value="SDI65345.1"/>
    <property type="molecule type" value="Genomic_DNA"/>
</dbReference>
<dbReference type="Pfam" id="PF00583">
    <property type="entry name" value="Acetyltransf_1"/>
    <property type="match status" value="1"/>
</dbReference>
<dbReference type="AlphaFoldDB" id="A0A7Z7BBZ5"/>
<accession>A0A7Z7BBZ5</accession>
<feature type="domain" description="N-acetyltransferase" evidence="1">
    <location>
        <begin position="1"/>
        <end position="145"/>
    </location>
</feature>
<gene>
    <name evidence="2" type="ORF">SAMN04487926_12157</name>
</gene>
<proteinExistence type="predicted"/>
<dbReference type="PROSITE" id="PS51186">
    <property type="entry name" value="GNAT"/>
    <property type="match status" value="1"/>
</dbReference>
<evidence type="ECO:0000313" key="3">
    <source>
        <dbReference type="Proteomes" id="UP000198900"/>
    </source>
</evidence>
<protein>
    <submittedName>
        <fullName evidence="2">Acetyltransferase (GNAT) family protein</fullName>
    </submittedName>
</protein>
<name>A0A7Z7BBZ5_9BURK</name>
<dbReference type="SUPFAM" id="SSF55729">
    <property type="entry name" value="Acyl-CoA N-acyltransferases (Nat)"/>
    <property type="match status" value="1"/>
</dbReference>
<dbReference type="InterPro" id="IPR000182">
    <property type="entry name" value="GNAT_dom"/>
</dbReference>
<evidence type="ECO:0000259" key="1">
    <source>
        <dbReference type="PROSITE" id="PS51186"/>
    </source>
</evidence>
<dbReference type="InterPro" id="IPR016181">
    <property type="entry name" value="Acyl_CoA_acyltransferase"/>
</dbReference>
<dbReference type="Proteomes" id="UP000198900">
    <property type="component" value="Unassembled WGS sequence"/>
</dbReference>
<keyword evidence="3" id="KW-1185">Reference proteome</keyword>
<dbReference type="GO" id="GO:0016747">
    <property type="term" value="F:acyltransferase activity, transferring groups other than amino-acyl groups"/>
    <property type="evidence" value="ECO:0007669"/>
    <property type="project" value="InterPro"/>
</dbReference>
<sequence>MPELLAMARELVAEGRFAPFGFIESRVRETFEPLIDGAGVIFVAEDAGRIIGGMACGLSRDWFSHVPLTFEYGLYTRAGHRGGIAGARLIAAYLKWAVALAPVVNINAGVTSGIHQERTIALYARVGERLGIQMRAIGVAISNQG</sequence>
<evidence type="ECO:0000313" key="2">
    <source>
        <dbReference type="EMBL" id="SDI65345.1"/>
    </source>
</evidence>
<comment type="caution">
    <text evidence="2">The sequence shown here is derived from an EMBL/GenBank/DDBJ whole genome shotgun (WGS) entry which is preliminary data.</text>
</comment>
<dbReference type="Gene3D" id="3.40.630.30">
    <property type="match status" value="1"/>
</dbReference>
<reference evidence="2" key="1">
    <citation type="submission" date="2016-10" db="EMBL/GenBank/DDBJ databases">
        <authorList>
            <person name="Varghese N."/>
            <person name="Submissions S."/>
        </authorList>
    </citation>
    <scope>NUCLEOTIDE SEQUENCE [LARGE SCALE GENOMIC DNA]</scope>
    <source>
        <strain evidence="2">YR281</strain>
    </source>
</reference>
<organism evidence="2 3">
    <name type="scientific">Paraburkholderia steynii</name>
    <dbReference type="NCBI Taxonomy" id="1245441"/>
    <lineage>
        <taxon>Bacteria</taxon>
        <taxon>Pseudomonadati</taxon>
        <taxon>Pseudomonadota</taxon>
        <taxon>Betaproteobacteria</taxon>
        <taxon>Burkholderiales</taxon>
        <taxon>Burkholderiaceae</taxon>
        <taxon>Paraburkholderia</taxon>
    </lineage>
</organism>